<gene>
    <name evidence="2" type="ORF">A3K91_0897</name>
</gene>
<dbReference type="RefSeq" id="WP_062844193.1">
    <property type="nucleotide sequence ID" value="NZ_CP014945.1"/>
</dbReference>
<sequence>MIVDTLLKNSDLLKIGGFRFIEKLARKITLSDLCGKDDEDVYALLKQLRLLKIGGFRFVERLGGQSALSSLYEKDDEKVVFKFLIAPRNSVEIERFKLEYSVLMYNPANSAWLGDNQFIPDISRFIGPETSYPLPTIKVSLESLYNNSVYYFAYLYEEGDILDDLDTSKYTIEDKISLLHRIASSMHYFNRVGYVHRDLHPKNILLLANHSMDPNSIENDPRVKFLDMGNCQRDNSAGNSIFNEVYKNARDLDEYAVFQDNNRRVLSSFVCMPPDFLEKGNDTENYDSWAFGVYAYTLIFGKEPFDVKHIEDITAIRRHFVNLPQEYRRNLNDAPLGLRLILEHLLSMEGENRPSIDSIVRLFSWLVYRSDDFQEYNFIMSVIRNSGYDPNDDWVQSNY</sequence>
<name>A0ABN4N1D0_9GAMM</name>
<evidence type="ECO:0000313" key="2">
    <source>
        <dbReference type="EMBL" id="AMT96512.1"/>
    </source>
</evidence>
<organism evidence="2 3">
    <name type="scientific">Psychrobacter alimentarius</name>
    <dbReference type="NCBI Taxonomy" id="261164"/>
    <lineage>
        <taxon>Bacteria</taxon>
        <taxon>Pseudomonadati</taxon>
        <taxon>Pseudomonadota</taxon>
        <taxon>Gammaproteobacteria</taxon>
        <taxon>Moraxellales</taxon>
        <taxon>Moraxellaceae</taxon>
        <taxon>Psychrobacter</taxon>
    </lineage>
</organism>
<keyword evidence="3" id="KW-1185">Reference proteome</keyword>
<dbReference type="PANTHER" id="PTHR44167:SF24">
    <property type="entry name" value="SERINE_THREONINE-PROTEIN KINASE CHK2"/>
    <property type="match status" value="1"/>
</dbReference>
<dbReference type="PROSITE" id="PS50011">
    <property type="entry name" value="PROTEIN_KINASE_DOM"/>
    <property type="match status" value="1"/>
</dbReference>
<protein>
    <recommendedName>
        <fullName evidence="1">Protein kinase domain-containing protein</fullName>
    </recommendedName>
</protein>
<dbReference type="PANTHER" id="PTHR44167">
    <property type="entry name" value="OVARIAN-SPECIFIC SERINE/THREONINE-PROTEIN KINASE LOK-RELATED"/>
    <property type="match status" value="1"/>
</dbReference>
<evidence type="ECO:0000259" key="1">
    <source>
        <dbReference type="PROSITE" id="PS50011"/>
    </source>
</evidence>
<dbReference type="Pfam" id="PF00069">
    <property type="entry name" value="Pkinase"/>
    <property type="match status" value="1"/>
</dbReference>
<dbReference type="EMBL" id="CP014945">
    <property type="protein sequence ID" value="AMT96512.1"/>
    <property type="molecule type" value="Genomic_DNA"/>
</dbReference>
<dbReference type="Proteomes" id="UP000076104">
    <property type="component" value="Chromosome"/>
</dbReference>
<evidence type="ECO:0000313" key="3">
    <source>
        <dbReference type="Proteomes" id="UP000076104"/>
    </source>
</evidence>
<reference evidence="2 3" key="1">
    <citation type="submission" date="2016-03" db="EMBL/GenBank/DDBJ databases">
        <title>Genome sequencing of Psychrobacter alimentarius PAMC 27889.</title>
        <authorList>
            <person name="Lee J."/>
            <person name="Kim O.-S."/>
        </authorList>
    </citation>
    <scope>NUCLEOTIDE SEQUENCE [LARGE SCALE GENOMIC DNA]</scope>
    <source>
        <strain evidence="2 3">PAMC 27889</strain>
    </source>
</reference>
<feature type="domain" description="Protein kinase" evidence="1">
    <location>
        <begin position="45"/>
        <end position="366"/>
    </location>
</feature>
<dbReference type="SUPFAM" id="SSF56112">
    <property type="entry name" value="Protein kinase-like (PK-like)"/>
    <property type="match status" value="1"/>
</dbReference>
<dbReference type="InterPro" id="IPR011009">
    <property type="entry name" value="Kinase-like_dom_sf"/>
</dbReference>
<dbReference type="GeneID" id="33059728"/>
<dbReference type="SMART" id="SM00220">
    <property type="entry name" value="S_TKc"/>
    <property type="match status" value="1"/>
</dbReference>
<accession>A0ABN4N1D0</accession>
<dbReference type="Gene3D" id="1.10.510.10">
    <property type="entry name" value="Transferase(Phosphotransferase) domain 1"/>
    <property type="match status" value="1"/>
</dbReference>
<proteinExistence type="predicted"/>
<dbReference type="InterPro" id="IPR000719">
    <property type="entry name" value="Prot_kinase_dom"/>
</dbReference>